<evidence type="ECO:0000256" key="2">
    <source>
        <dbReference type="ARBA" id="ARBA00023125"/>
    </source>
</evidence>
<organism evidence="6 7">
    <name type="scientific">Sessilibacter corallicola</name>
    <dbReference type="NCBI Taxonomy" id="2904075"/>
    <lineage>
        <taxon>Bacteria</taxon>
        <taxon>Pseudomonadati</taxon>
        <taxon>Pseudomonadota</taxon>
        <taxon>Gammaproteobacteria</taxon>
        <taxon>Cellvibrionales</taxon>
        <taxon>Cellvibrionaceae</taxon>
        <taxon>Sessilibacter</taxon>
    </lineage>
</organism>
<keyword evidence="1" id="KW-0805">Transcription regulation</keyword>
<dbReference type="Gene3D" id="1.10.357.10">
    <property type="entry name" value="Tetracycline Repressor, domain 2"/>
    <property type="match status" value="1"/>
</dbReference>
<dbReference type="Pfam" id="PF00440">
    <property type="entry name" value="TetR_N"/>
    <property type="match status" value="1"/>
</dbReference>
<dbReference type="InterPro" id="IPR023772">
    <property type="entry name" value="DNA-bd_HTH_TetR-type_CS"/>
</dbReference>
<evidence type="ECO:0000256" key="3">
    <source>
        <dbReference type="ARBA" id="ARBA00023163"/>
    </source>
</evidence>
<dbReference type="PROSITE" id="PS50977">
    <property type="entry name" value="HTH_TETR_2"/>
    <property type="match status" value="1"/>
</dbReference>
<evidence type="ECO:0000259" key="5">
    <source>
        <dbReference type="PROSITE" id="PS50977"/>
    </source>
</evidence>
<dbReference type="InterPro" id="IPR011075">
    <property type="entry name" value="TetR_C"/>
</dbReference>
<dbReference type="SUPFAM" id="SSF46689">
    <property type="entry name" value="Homeodomain-like"/>
    <property type="match status" value="1"/>
</dbReference>
<feature type="domain" description="HTH tetR-type" evidence="5">
    <location>
        <begin position="5"/>
        <end position="65"/>
    </location>
</feature>
<keyword evidence="2 4" id="KW-0238">DNA-binding</keyword>
<comment type="caution">
    <text evidence="6">The sequence shown here is derived from an EMBL/GenBank/DDBJ whole genome shotgun (WGS) entry which is preliminary data.</text>
</comment>
<dbReference type="RefSeq" id="WP_233088674.1">
    <property type="nucleotide sequence ID" value="NZ_BAABWN010000003.1"/>
</dbReference>
<dbReference type="SUPFAM" id="SSF48498">
    <property type="entry name" value="Tetracyclin repressor-like, C-terminal domain"/>
    <property type="match status" value="1"/>
</dbReference>
<dbReference type="PANTHER" id="PTHR47506">
    <property type="entry name" value="TRANSCRIPTIONAL REGULATORY PROTEIN"/>
    <property type="match status" value="1"/>
</dbReference>
<evidence type="ECO:0000256" key="1">
    <source>
        <dbReference type="ARBA" id="ARBA00023015"/>
    </source>
</evidence>
<proteinExistence type="predicted"/>
<dbReference type="PANTHER" id="PTHR47506:SF6">
    <property type="entry name" value="HTH-TYPE TRANSCRIPTIONAL REPRESSOR NEMR"/>
    <property type="match status" value="1"/>
</dbReference>
<reference evidence="6 7" key="1">
    <citation type="submission" date="2024-04" db="EMBL/GenBank/DDBJ databases">
        <title>Draft genome sequence of Sessilibacter corallicola NBRC 116591.</title>
        <authorList>
            <person name="Miyakawa T."/>
            <person name="Kusuya Y."/>
            <person name="Miura T."/>
        </authorList>
    </citation>
    <scope>NUCLEOTIDE SEQUENCE [LARGE SCALE GENOMIC DNA]</scope>
    <source>
        <strain evidence="6 7">KU-00831-HH</strain>
    </source>
</reference>
<dbReference type="EMBL" id="BAABWN010000003">
    <property type="protein sequence ID" value="GAA6167280.1"/>
    <property type="molecule type" value="Genomic_DNA"/>
</dbReference>
<dbReference type="InterPro" id="IPR036271">
    <property type="entry name" value="Tet_transcr_reg_TetR-rel_C_sf"/>
</dbReference>
<evidence type="ECO:0000313" key="7">
    <source>
        <dbReference type="Proteomes" id="UP001465153"/>
    </source>
</evidence>
<dbReference type="InterPro" id="IPR009057">
    <property type="entry name" value="Homeodomain-like_sf"/>
</dbReference>
<gene>
    <name evidence="6" type="ORF">NBRC116591_10900</name>
</gene>
<sequence length="203" mass="22964">MKTKIDSKTQLINTAYRLFLNKSYNSTSTSLICEEASINKGTFYHFFHSKADLLIACIKLHGENITTDIKALENLRLSGNEKLQKLLALLTQRIKEKFDEEGKVSGCFLGNITLELSTIDNKIRNEVINEATKIQQAMASIIDQYARENNLAIDVKNAAEQVYSYIQGLVLMAKLHNSPYKLKEIEKVIPQLIESFSLESCDV</sequence>
<feature type="DNA-binding region" description="H-T-H motif" evidence="4">
    <location>
        <begin position="28"/>
        <end position="47"/>
    </location>
</feature>
<dbReference type="Proteomes" id="UP001465153">
    <property type="component" value="Unassembled WGS sequence"/>
</dbReference>
<keyword evidence="3" id="KW-0804">Transcription</keyword>
<accession>A0ABQ0A6S0</accession>
<dbReference type="PROSITE" id="PS01081">
    <property type="entry name" value="HTH_TETR_1"/>
    <property type="match status" value="1"/>
</dbReference>
<keyword evidence="7" id="KW-1185">Reference proteome</keyword>
<evidence type="ECO:0000313" key="6">
    <source>
        <dbReference type="EMBL" id="GAA6167280.1"/>
    </source>
</evidence>
<dbReference type="Pfam" id="PF16925">
    <property type="entry name" value="TetR_C_13"/>
    <property type="match status" value="1"/>
</dbReference>
<dbReference type="InterPro" id="IPR001647">
    <property type="entry name" value="HTH_TetR"/>
</dbReference>
<evidence type="ECO:0000256" key="4">
    <source>
        <dbReference type="PROSITE-ProRule" id="PRU00335"/>
    </source>
</evidence>
<protein>
    <submittedName>
        <fullName evidence="6">TetR/AcrR family transcriptional regulator</fullName>
    </submittedName>
</protein>
<name>A0ABQ0A6S0_9GAMM</name>
<dbReference type="PRINTS" id="PR00455">
    <property type="entry name" value="HTHTETR"/>
</dbReference>